<dbReference type="EMBL" id="WTVM01000226">
    <property type="protein sequence ID" value="NMG05172.1"/>
    <property type="molecule type" value="Genomic_DNA"/>
</dbReference>
<organism evidence="3 4">
    <name type="scientific">Azoarcus taiwanensis</name>
    <dbReference type="NCBI Taxonomy" id="666964"/>
    <lineage>
        <taxon>Bacteria</taxon>
        <taxon>Pseudomonadati</taxon>
        <taxon>Pseudomonadota</taxon>
        <taxon>Betaproteobacteria</taxon>
        <taxon>Rhodocyclales</taxon>
        <taxon>Zoogloeaceae</taxon>
        <taxon>Azoarcus</taxon>
    </lineage>
</organism>
<name>A0A972FAC3_9RHOO</name>
<dbReference type="Pfam" id="PF01814">
    <property type="entry name" value="Hemerythrin"/>
    <property type="match status" value="1"/>
</dbReference>
<keyword evidence="4" id="KW-1185">Reference proteome</keyword>
<evidence type="ECO:0000259" key="2">
    <source>
        <dbReference type="Pfam" id="PF01814"/>
    </source>
</evidence>
<dbReference type="InterPro" id="IPR012312">
    <property type="entry name" value="Hemerythrin-like"/>
</dbReference>
<feature type="region of interest" description="Disordered" evidence="1">
    <location>
        <begin position="127"/>
        <end position="167"/>
    </location>
</feature>
<feature type="domain" description="Hemerythrin-like" evidence="2">
    <location>
        <begin position="10"/>
        <end position="114"/>
    </location>
</feature>
<proteinExistence type="predicted"/>
<dbReference type="Proteomes" id="UP000599523">
    <property type="component" value="Unassembled WGS sequence"/>
</dbReference>
<protein>
    <recommendedName>
        <fullName evidence="2">Hemerythrin-like domain-containing protein</fullName>
    </recommendedName>
</protein>
<dbReference type="Gene3D" id="1.20.120.520">
    <property type="entry name" value="nmb1532 protein domain like"/>
    <property type="match status" value="1"/>
</dbReference>
<accession>A0A972FAC3</accession>
<reference evidence="3" key="1">
    <citation type="submission" date="2019-12" db="EMBL/GenBank/DDBJ databases">
        <title>Comparative genomics gives insights into the taxonomy of the Azoarcus-Aromatoleum group and reveals separate origins of nif in the plant-associated Azoarcus and non-plant-associated Aromatoleum sub-groups.</title>
        <authorList>
            <person name="Lafos M."/>
            <person name="Maluk M."/>
            <person name="Batista M."/>
            <person name="Junghare M."/>
            <person name="Carmona M."/>
            <person name="Faoro H."/>
            <person name="Cruz L.M."/>
            <person name="Battistoni F."/>
            <person name="De Souza E."/>
            <person name="Pedrosa F."/>
            <person name="Chen W.-M."/>
            <person name="Poole P.S."/>
            <person name="Dixon R.A."/>
            <person name="James E.K."/>
        </authorList>
    </citation>
    <scope>NUCLEOTIDE SEQUENCE</scope>
    <source>
        <strain evidence="3">NSC3</strain>
    </source>
</reference>
<evidence type="ECO:0000313" key="4">
    <source>
        <dbReference type="Proteomes" id="UP000599523"/>
    </source>
</evidence>
<feature type="compositionally biased region" description="Basic and acidic residues" evidence="1">
    <location>
        <begin position="146"/>
        <end position="161"/>
    </location>
</feature>
<evidence type="ECO:0000256" key="1">
    <source>
        <dbReference type="SAM" id="MobiDB-lite"/>
    </source>
</evidence>
<dbReference type="RefSeq" id="WP_168989776.1">
    <property type="nucleotide sequence ID" value="NZ_CAWPHM010000140.1"/>
</dbReference>
<sequence>MKRHHRLIDLSREHYAALKLAKRLRAAPGADAGLADLAAEVRALRGELKRHFDEEEETLLPILRKCDPDAAAQLMHEHGELRALLARTDDADALARLGTLLEAHVRFEERRMFPSIEAWWAATEASMKEGQPSGKARTAAKRGKPCKADSTKETNHDDRYQHMAPGSREFLNAARHARSGGSVVQ</sequence>
<dbReference type="AlphaFoldDB" id="A0A972FAC3"/>
<comment type="caution">
    <text evidence="3">The sequence shown here is derived from an EMBL/GenBank/DDBJ whole genome shotgun (WGS) entry which is preliminary data.</text>
</comment>
<gene>
    <name evidence="3" type="ORF">GPA21_19730</name>
</gene>
<evidence type="ECO:0000313" key="3">
    <source>
        <dbReference type="EMBL" id="NMG05172.1"/>
    </source>
</evidence>